<keyword evidence="1" id="KW-0805">Transcription regulation</keyword>
<protein>
    <submittedName>
        <fullName evidence="5">Response regulator transcription factor</fullName>
    </submittedName>
</protein>
<dbReference type="SMART" id="SM00421">
    <property type="entry name" value="HTH_LUXR"/>
    <property type="match status" value="1"/>
</dbReference>
<dbReference type="PROSITE" id="PS50043">
    <property type="entry name" value="HTH_LUXR_2"/>
    <property type="match status" value="1"/>
</dbReference>
<keyword evidence="6" id="KW-1185">Reference proteome</keyword>
<dbReference type="PRINTS" id="PR00038">
    <property type="entry name" value="HTHLUXR"/>
</dbReference>
<name>A0ABV9UAY8_9ACTN</name>
<feature type="domain" description="HTH luxR-type" evidence="4">
    <location>
        <begin position="1"/>
        <end position="49"/>
    </location>
</feature>
<dbReference type="EMBL" id="JBHSIT010000014">
    <property type="protein sequence ID" value="MFC4913004.1"/>
    <property type="molecule type" value="Genomic_DNA"/>
</dbReference>
<dbReference type="InterPro" id="IPR016032">
    <property type="entry name" value="Sig_transdc_resp-reg_C-effctor"/>
</dbReference>
<dbReference type="SUPFAM" id="SSF46894">
    <property type="entry name" value="C-terminal effector domain of the bipartite response regulators"/>
    <property type="match status" value="1"/>
</dbReference>
<dbReference type="RefSeq" id="WP_378263488.1">
    <property type="nucleotide sequence ID" value="NZ_JBHSIT010000014.1"/>
</dbReference>
<gene>
    <name evidence="5" type="ORF">ACFPCY_37295</name>
</gene>
<accession>A0ABV9UAY8</accession>
<sequence length="52" mass="5920">MIARGMNNSEAASVLFLSRKTVEAHLTRIYRKMEMRSRTGLTRAVIHAELSD</sequence>
<dbReference type="PANTHER" id="PTHR44688">
    <property type="entry name" value="DNA-BINDING TRANSCRIPTIONAL ACTIVATOR DEVR_DOSR"/>
    <property type="match status" value="1"/>
</dbReference>
<evidence type="ECO:0000256" key="3">
    <source>
        <dbReference type="ARBA" id="ARBA00023163"/>
    </source>
</evidence>
<dbReference type="Pfam" id="PF00196">
    <property type="entry name" value="GerE"/>
    <property type="match status" value="1"/>
</dbReference>
<dbReference type="InterPro" id="IPR000792">
    <property type="entry name" value="Tscrpt_reg_LuxR_C"/>
</dbReference>
<keyword evidence="3" id="KW-0804">Transcription</keyword>
<dbReference type="Gene3D" id="1.10.10.10">
    <property type="entry name" value="Winged helix-like DNA-binding domain superfamily/Winged helix DNA-binding domain"/>
    <property type="match status" value="1"/>
</dbReference>
<evidence type="ECO:0000313" key="6">
    <source>
        <dbReference type="Proteomes" id="UP001595872"/>
    </source>
</evidence>
<proteinExistence type="predicted"/>
<reference evidence="6" key="1">
    <citation type="journal article" date="2019" name="Int. J. Syst. Evol. Microbiol.">
        <title>The Global Catalogue of Microorganisms (GCM) 10K type strain sequencing project: providing services to taxonomists for standard genome sequencing and annotation.</title>
        <authorList>
            <consortium name="The Broad Institute Genomics Platform"/>
            <consortium name="The Broad Institute Genome Sequencing Center for Infectious Disease"/>
            <person name="Wu L."/>
            <person name="Ma J."/>
        </authorList>
    </citation>
    <scope>NUCLEOTIDE SEQUENCE [LARGE SCALE GENOMIC DNA]</scope>
    <source>
        <strain evidence="6">KLKA75</strain>
    </source>
</reference>
<keyword evidence="2" id="KW-0238">DNA-binding</keyword>
<comment type="caution">
    <text evidence="5">The sequence shown here is derived from an EMBL/GenBank/DDBJ whole genome shotgun (WGS) entry which is preliminary data.</text>
</comment>
<evidence type="ECO:0000313" key="5">
    <source>
        <dbReference type="EMBL" id="MFC4913004.1"/>
    </source>
</evidence>
<evidence type="ECO:0000256" key="1">
    <source>
        <dbReference type="ARBA" id="ARBA00023015"/>
    </source>
</evidence>
<dbReference type="Proteomes" id="UP001595872">
    <property type="component" value="Unassembled WGS sequence"/>
</dbReference>
<evidence type="ECO:0000259" key="4">
    <source>
        <dbReference type="PROSITE" id="PS50043"/>
    </source>
</evidence>
<dbReference type="InterPro" id="IPR036388">
    <property type="entry name" value="WH-like_DNA-bd_sf"/>
</dbReference>
<dbReference type="PANTHER" id="PTHR44688:SF16">
    <property type="entry name" value="DNA-BINDING TRANSCRIPTIONAL ACTIVATOR DEVR_DOSR"/>
    <property type="match status" value="1"/>
</dbReference>
<evidence type="ECO:0000256" key="2">
    <source>
        <dbReference type="ARBA" id="ARBA00023125"/>
    </source>
</evidence>
<organism evidence="5 6">
    <name type="scientific">Actinomadura gamaensis</name>
    <dbReference type="NCBI Taxonomy" id="1763541"/>
    <lineage>
        <taxon>Bacteria</taxon>
        <taxon>Bacillati</taxon>
        <taxon>Actinomycetota</taxon>
        <taxon>Actinomycetes</taxon>
        <taxon>Streptosporangiales</taxon>
        <taxon>Thermomonosporaceae</taxon>
        <taxon>Actinomadura</taxon>
    </lineage>
</organism>